<accession>A0A1G2SGM7</accession>
<keyword evidence="1" id="KW-1133">Transmembrane helix</keyword>
<evidence type="ECO:0000313" key="2">
    <source>
        <dbReference type="EMBL" id="OHA83819.1"/>
    </source>
</evidence>
<dbReference type="Pfam" id="PF04070">
    <property type="entry name" value="DUF378"/>
    <property type="match status" value="1"/>
</dbReference>
<keyword evidence="1" id="KW-0472">Membrane</keyword>
<evidence type="ECO:0000313" key="3">
    <source>
        <dbReference type="Proteomes" id="UP000177987"/>
    </source>
</evidence>
<gene>
    <name evidence="2" type="ORF">A2937_01975</name>
</gene>
<reference evidence="2 3" key="1">
    <citation type="journal article" date="2016" name="Nat. Commun.">
        <title>Thousands of microbial genomes shed light on interconnected biogeochemical processes in an aquifer system.</title>
        <authorList>
            <person name="Anantharaman K."/>
            <person name="Brown C.T."/>
            <person name="Hug L.A."/>
            <person name="Sharon I."/>
            <person name="Castelle C.J."/>
            <person name="Probst A.J."/>
            <person name="Thomas B.C."/>
            <person name="Singh A."/>
            <person name="Wilkins M.J."/>
            <person name="Karaoz U."/>
            <person name="Brodie E.L."/>
            <person name="Williams K.H."/>
            <person name="Hubbard S.S."/>
            <person name="Banfield J.F."/>
        </authorList>
    </citation>
    <scope>NUCLEOTIDE SEQUENCE [LARGE SCALE GENOMIC DNA]</scope>
</reference>
<feature type="transmembrane region" description="Helical" evidence="1">
    <location>
        <begin position="33"/>
        <end position="56"/>
    </location>
</feature>
<evidence type="ECO:0000256" key="1">
    <source>
        <dbReference type="SAM" id="Phobius"/>
    </source>
</evidence>
<dbReference type="AlphaFoldDB" id="A0A1G2SGM7"/>
<sequence length="71" mass="7590">MKALHVLAFVLLVVGGLNWGLMAFGYNLVSMLVGAWPAVEKIVYVLVGLSAVYFAVTHKSDCKMCSPGMTA</sequence>
<organism evidence="2 3">
    <name type="scientific">Candidatus Yonathbacteria bacterium RIFCSPLOWO2_01_FULL_47_33b</name>
    <dbReference type="NCBI Taxonomy" id="1802727"/>
    <lineage>
        <taxon>Bacteria</taxon>
        <taxon>Candidatus Yonathiibacteriota</taxon>
    </lineage>
</organism>
<comment type="caution">
    <text evidence="2">The sequence shown here is derived from an EMBL/GenBank/DDBJ whole genome shotgun (WGS) entry which is preliminary data.</text>
</comment>
<dbReference type="STRING" id="1802727.A2937_01975"/>
<dbReference type="EMBL" id="MHUW01000013">
    <property type="protein sequence ID" value="OHA83819.1"/>
    <property type="molecule type" value="Genomic_DNA"/>
</dbReference>
<protein>
    <submittedName>
        <fullName evidence="2">DUF378 domain-containing protein</fullName>
    </submittedName>
</protein>
<proteinExistence type="predicted"/>
<dbReference type="PANTHER" id="PTHR37304:SF1">
    <property type="entry name" value="MEMBRANE PROTEIN"/>
    <property type="match status" value="1"/>
</dbReference>
<dbReference type="PANTHER" id="PTHR37304">
    <property type="entry name" value="MEMBRANE PROTEIN-RELATED"/>
    <property type="match status" value="1"/>
</dbReference>
<name>A0A1G2SGM7_9BACT</name>
<dbReference type="InterPro" id="IPR007211">
    <property type="entry name" value="DUF378"/>
</dbReference>
<dbReference type="Proteomes" id="UP000177987">
    <property type="component" value="Unassembled WGS sequence"/>
</dbReference>
<keyword evidence="1" id="KW-0812">Transmembrane</keyword>